<dbReference type="SUPFAM" id="SSF53756">
    <property type="entry name" value="UDP-Glycosyltransferase/glycogen phosphorylase"/>
    <property type="match status" value="1"/>
</dbReference>
<evidence type="ECO:0000313" key="5">
    <source>
        <dbReference type="EMBL" id="ASY19716.1"/>
    </source>
</evidence>
<dbReference type="Pfam" id="PF00534">
    <property type="entry name" value="Glycos_transf_1"/>
    <property type="match status" value="1"/>
</dbReference>
<name>A0A249KSG4_9ACTN</name>
<dbReference type="PANTHER" id="PTHR45947">
    <property type="entry name" value="SULFOQUINOVOSYL TRANSFERASE SQD2"/>
    <property type="match status" value="1"/>
</dbReference>
<feature type="domain" description="Glycosyl transferase family 1" evidence="3">
    <location>
        <begin position="186"/>
        <end position="353"/>
    </location>
</feature>
<reference evidence="5 6" key="1">
    <citation type="submission" date="2016-07" db="EMBL/GenBank/DDBJ databases">
        <title>High microdiversification within the ubiquitous acI lineage of Actinobacteria.</title>
        <authorList>
            <person name="Neuenschwander S.M."/>
            <person name="Salcher M."/>
            <person name="Ghai R."/>
            <person name="Pernthaler J."/>
        </authorList>
    </citation>
    <scope>NUCLEOTIDE SEQUENCE [LARGE SCALE GENOMIC DNA]</scope>
    <source>
        <strain evidence="5">MMS-IIA-15</strain>
    </source>
</reference>
<dbReference type="AlphaFoldDB" id="A0A249KSG4"/>
<evidence type="ECO:0000256" key="1">
    <source>
        <dbReference type="ARBA" id="ARBA00022676"/>
    </source>
</evidence>
<keyword evidence="6" id="KW-1185">Reference proteome</keyword>
<dbReference type="Pfam" id="PF13439">
    <property type="entry name" value="Glyco_transf_4"/>
    <property type="match status" value="1"/>
</dbReference>
<dbReference type="Proteomes" id="UP000217186">
    <property type="component" value="Chromosome"/>
</dbReference>
<dbReference type="RefSeq" id="WP_095685604.1">
    <property type="nucleotide sequence ID" value="NZ_CP016776.1"/>
</dbReference>
<protein>
    <submittedName>
        <fullName evidence="5">Alpha-1,6-mannosyltransferase</fullName>
    </submittedName>
</protein>
<dbReference type="InterPro" id="IPR050194">
    <property type="entry name" value="Glycosyltransferase_grp1"/>
</dbReference>
<dbReference type="PANTHER" id="PTHR45947:SF3">
    <property type="entry name" value="SULFOQUINOVOSYL TRANSFERASE SQD2"/>
    <property type="match status" value="1"/>
</dbReference>
<evidence type="ECO:0000259" key="4">
    <source>
        <dbReference type="Pfam" id="PF13439"/>
    </source>
</evidence>
<evidence type="ECO:0000259" key="3">
    <source>
        <dbReference type="Pfam" id="PF00534"/>
    </source>
</evidence>
<proteinExistence type="predicted"/>
<dbReference type="EMBL" id="CP016776">
    <property type="protein sequence ID" value="ASY19716.1"/>
    <property type="molecule type" value="Genomic_DNA"/>
</dbReference>
<gene>
    <name evidence="5" type="ORF">A7sIIA15_02265</name>
</gene>
<dbReference type="GO" id="GO:1901137">
    <property type="term" value="P:carbohydrate derivative biosynthetic process"/>
    <property type="evidence" value="ECO:0007669"/>
    <property type="project" value="UniProtKB-ARBA"/>
</dbReference>
<feature type="domain" description="Glycosyltransferase subfamily 4-like N-terminal" evidence="4">
    <location>
        <begin position="15"/>
        <end position="179"/>
    </location>
</feature>
<dbReference type="InterPro" id="IPR001296">
    <property type="entry name" value="Glyco_trans_1"/>
</dbReference>
<dbReference type="OrthoDB" id="5242526at2"/>
<keyword evidence="2 5" id="KW-0808">Transferase</keyword>
<dbReference type="GO" id="GO:0016757">
    <property type="term" value="F:glycosyltransferase activity"/>
    <property type="evidence" value="ECO:0007669"/>
    <property type="project" value="UniProtKB-KW"/>
</dbReference>
<keyword evidence="1 5" id="KW-0328">Glycosyltransferase</keyword>
<organism evidence="5 6">
    <name type="scientific">Candidatus Planktophila vernalis</name>
    <dbReference type="NCBI Taxonomy" id="1884907"/>
    <lineage>
        <taxon>Bacteria</taxon>
        <taxon>Bacillati</taxon>
        <taxon>Actinomycetota</taxon>
        <taxon>Actinomycetes</taxon>
        <taxon>Candidatus Nanopelagicales</taxon>
        <taxon>Candidatus Nanopelagicaceae</taxon>
        <taxon>Candidatus Planktophila</taxon>
    </lineage>
</organism>
<evidence type="ECO:0000313" key="6">
    <source>
        <dbReference type="Proteomes" id="UP000217186"/>
    </source>
</evidence>
<evidence type="ECO:0000256" key="2">
    <source>
        <dbReference type="ARBA" id="ARBA00022679"/>
    </source>
</evidence>
<dbReference type="KEGG" id="pvn:A7sIIA15_02265"/>
<dbReference type="Gene3D" id="3.40.50.2000">
    <property type="entry name" value="Glycogen Phosphorylase B"/>
    <property type="match status" value="2"/>
</dbReference>
<dbReference type="InterPro" id="IPR028098">
    <property type="entry name" value="Glyco_trans_4-like_N"/>
</dbReference>
<sequence>MKIVHIANFYGPKSGGIKTTLHQLGTGYVARGHSFTYIVPGTGFYCEESTSGTKITMPSIEIPFSGGYRIIRNNRDVKKLLITLKPDVLEISDRFTLSKIGAWAGQRNIAAVVFSHETLSGLAKNYFPFSLKRIVDWHNRRLSSRFKHVITTTEFASKEFEEIKTTNLVRVPLGVDLDKFSPYLRNEEFRKDLLQGADVLLVHCGRMSREKHPARSIEALKVLLERGINARLIYVGIGPMYVDLREKSKNLPVTFLGYIADRERLAEILATADVSLAPGPIETFCLAALESLAAGTPVVASNTSAVGEFLLINTSEPVGAIAGNTGHEFANAIERVLEMRHDPKLPQRCFHQAENFPWSATLSLMLKLHGDSQEVKRRLRAA</sequence>
<accession>A0A249KSG4</accession>